<accession>A0A7R9IYW9</accession>
<name>A0A7R9IYW9_TIMCA</name>
<dbReference type="EMBL" id="OE179642">
    <property type="protein sequence ID" value="CAD7569352.1"/>
    <property type="molecule type" value="Genomic_DNA"/>
</dbReference>
<reference evidence="1" key="1">
    <citation type="submission" date="2020-11" db="EMBL/GenBank/DDBJ databases">
        <authorList>
            <person name="Tran Van P."/>
        </authorList>
    </citation>
    <scope>NUCLEOTIDE SEQUENCE</scope>
</reference>
<gene>
    <name evidence="1" type="ORF">TCMB3V08_LOCUS2092</name>
</gene>
<sequence>MNVWLQISGEQYEPDSSYPGVGPALGSDVSLWGALEDKYVLVKLFPPIQEDSKTKTIHLFSGGEKGCCVKICSCPMLGAKL</sequence>
<protein>
    <submittedName>
        <fullName evidence="1">(California timema) hypothetical protein</fullName>
    </submittedName>
</protein>
<proteinExistence type="predicted"/>
<organism evidence="1">
    <name type="scientific">Timema californicum</name>
    <name type="common">California timema</name>
    <name type="synonym">Walking stick</name>
    <dbReference type="NCBI Taxonomy" id="61474"/>
    <lineage>
        <taxon>Eukaryota</taxon>
        <taxon>Metazoa</taxon>
        <taxon>Ecdysozoa</taxon>
        <taxon>Arthropoda</taxon>
        <taxon>Hexapoda</taxon>
        <taxon>Insecta</taxon>
        <taxon>Pterygota</taxon>
        <taxon>Neoptera</taxon>
        <taxon>Polyneoptera</taxon>
        <taxon>Phasmatodea</taxon>
        <taxon>Timematodea</taxon>
        <taxon>Timematoidea</taxon>
        <taxon>Timematidae</taxon>
        <taxon>Timema</taxon>
    </lineage>
</organism>
<dbReference type="AlphaFoldDB" id="A0A7R9IYW9"/>
<evidence type="ECO:0000313" key="1">
    <source>
        <dbReference type="EMBL" id="CAD7569352.1"/>
    </source>
</evidence>